<sequence>MTGNVGKMPLQQRPWRLTIMAPLNMSLLRPARVSFDQGAVVVLPWQMCTEKGCLASLDLTSQQVDQIRRAKVGRIMVDKVVGGVLTISFSANGAAGALSSLEGWMMHPPAR</sequence>
<evidence type="ECO:0000313" key="2">
    <source>
        <dbReference type="Proteomes" id="UP001062901"/>
    </source>
</evidence>
<dbReference type="Gene3D" id="2.60.40.1880">
    <property type="entry name" value="Invasion associated locus B (IalB) protein"/>
    <property type="match status" value="1"/>
</dbReference>
<reference evidence="1" key="1">
    <citation type="submission" date="2013-04" db="EMBL/GenBank/DDBJ databases">
        <title>The genome sequencing project of 58 acetic acid bacteria.</title>
        <authorList>
            <person name="Okamoto-Kainuma A."/>
            <person name="Ishikawa M."/>
            <person name="Umino S."/>
            <person name="Koizumi Y."/>
            <person name="Shiwa Y."/>
            <person name="Yoshikawa H."/>
            <person name="Matsutani M."/>
            <person name="Matsushita K."/>
        </authorList>
    </citation>
    <scope>NUCLEOTIDE SEQUENCE</scope>
    <source>
        <strain evidence="1">DSM 15669</strain>
    </source>
</reference>
<organism evidence="1 2">
    <name type="scientific">Saccharibacter floricola DSM 15669</name>
    <dbReference type="NCBI Taxonomy" id="1123227"/>
    <lineage>
        <taxon>Bacteria</taxon>
        <taxon>Pseudomonadati</taxon>
        <taxon>Pseudomonadota</taxon>
        <taxon>Alphaproteobacteria</taxon>
        <taxon>Acetobacterales</taxon>
        <taxon>Acetobacteraceae</taxon>
        <taxon>Saccharibacter</taxon>
    </lineage>
</organism>
<proteinExistence type="predicted"/>
<gene>
    <name evidence="1" type="ORF">AA15669_1605</name>
</gene>
<accession>A0ABQ0P3L6</accession>
<keyword evidence="2" id="KW-1185">Reference proteome</keyword>
<comment type="caution">
    <text evidence="1">The sequence shown here is derived from an EMBL/GenBank/DDBJ whole genome shotgun (WGS) entry which is preliminary data.</text>
</comment>
<dbReference type="EMBL" id="BAQD01000057">
    <property type="protein sequence ID" value="GBQ07971.1"/>
    <property type="molecule type" value="Genomic_DNA"/>
</dbReference>
<dbReference type="Proteomes" id="UP001062901">
    <property type="component" value="Unassembled WGS sequence"/>
</dbReference>
<dbReference type="InterPro" id="IPR038696">
    <property type="entry name" value="IalB_sf"/>
</dbReference>
<dbReference type="InterPro" id="IPR010642">
    <property type="entry name" value="Invasion_prot_B"/>
</dbReference>
<protein>
    <submittedName>
        <fullName evidence="1">Uncharacterized protein</fullName>
    </submittedName>
</protein>
<evidence type="ECO:0000313" key="1">
    <source>
        <dbReference type="EMBL" id="GBQ07971.1"/>
    </source>
</evidence>
<dbReference type="Pfam" id="PF06776">
    <property type="entry name" value="IalB"/>
    <property type="match status" value="1"/>
</dbReference>
<name>A0ABQ0P3L6_9PROT</name>